<evidence type="ECO:0000256" key="2">
    <source>
        <dbReference type="ARBA" id="ARBA00023239"/>
    </source>
</evidence>
<dbReference type="CDD" id="cd06661">
    <property type="entry name" value="GGCT_like"/>
    <property type="match status" value="1"/>
</dbReference>
<dbReference type="SUPFAM" id="SSF110857">
    <property type="entry name" value="Gamma-glutamyl cyclotransferase-like"/>
    <property type="match status" value="1"/>
</dbReference>
<dbReference type="EMBL" id="JACGCI010000017">
    <property type="protein sequence ID" value="KAF6758934.1"/>
    <property type="molecule type" value="Genomic_DNA"/>
</dbReference>
<accession>A0A8H6I5E1</accession>
<dbReference type="OrthoDB" id="5894at2759"/>
<proteinExistence type="predicted"/>
<organism evidence="3 4">
    <name type="scientific">Ephemerocybe angulata</name>
    <dbReference type="NCBI Taxonomy" id="980116"/>
    <lineage>
        <taxon>Eukaryota</taxon>
        <taxon>Fungi</taxon>
        <taxon>Dikarya</taxon>
        <taxon>Basidiomycota</taxon>
        <taxon>Agaricomycotina</taxon>
        <taxon>Agaricomycetes</taxon>
        <taxon>Agaricomycetidae</taxon>
        <taxon>Agaricales</taxon>
        <taxon>Agaricineae</taxon>
        <taxon>Psathyrellaceae</taxon>
        <taxon>Ephemerocybe</taxon>
    </lineage>
</organism>
<dbReference type="InterPro" id="IPR036568">
    <property type="entry name" value="GGCT-like_sf"/>
</dbReference>
<dbReference type="EC" id="4.3.2.7" evidence="1"/>
<dbReference type="InterPro" id="IPR013024">
    <property type="entry name" value="GGCT-like"/>
</dbReference>
<name>A0A8H6I5E1_9AGAR</name>
<dbReference type="GO" id="GO:0005737">
    <property type="term" value="C:cytoplasm"/>
    <property type="evidence" value="ECO:0007669"/>
    <property type="project" value="TreeGrafter"/>
</dbReference>
<dbReference type="PANTHER" id="PTHR12192">
    <property type="entry name" value="CATION TRANSPORT PROTEIN CHAC-RELATED"/>
    <property type="match status" value="1"/>
</dbReference>
<evidence type="ECO:0000256" key="1">
    <source>
        <dbReference type="ARBA" id="ARBA00012344"/>
    </source>
</evidence>
<keyword evidence="2" id="KW-0456">Lyase</keyword>
<evidence type="ECO:0000313" key="3">
    <source>
        <dbReference type="EMBL" id="KAF6758934.1"/>
    </source>
</evidence>
<protein>
    <recommendedName>
        <fullName evidence="1">glutathione-specific gamma-glutamylcyclotransferase</fullName>
        <ecNumber evidence="1">4.3.2.7</ecNumber>
    </recommendedName>
</protein>
<sequence length="213" mass="24340">MSLESPERDFIVFGYGSLIFKPPPHVKAQTPGYLKGYVRRFAQKSHDHRGTPENPGRVVTLVHKEEWDKFSQSDAFPDDDVVWGIAYTIDPAYVAEVRDYLDYREKDGYTMETLDIHGIDDQGNDKIIIRNAYCYVGRDDNPSFIGSEPLEELSRTIWSSVGPSGPNKEYLYKLADSVRELSPDSFDSHLFALEELVKKYDEEEKLSLTSESS</sequence>
<reference evidence="3 4" key="1">
    <citation type="submission" date="2020-07" db="EMBL/GenBank/DDBJ databases">
        <title>Comparative genomics of pyrophilous fungi reveals a link between fire events and developmental genes.</title>
        <authorList>
            <consortium name="DOE Joint Genome Institute"/>
            <person name="Steindorff A.S."/>
            <person name="Carver A."/>
            <person name="Calhoun S."/>
            <person name="Stillman K."/>
            <person name="Liu H."/>
            <person name="Lipzen A."/>
            <person name="Pangilinan J."/>
            <person name="Labutti K."/>
            <person name="Bruns T.D."/>
            <person name="Grigoriev I.V."/>
        </authorList>
    </citation>
    <scope>NUCLEOTIDE SEQUENCE [LARGE SCALE GENOMIC DNA]</scope>
    <source>
        <strain evidence="3 4">CBS 144469</strain>
    </source>
</reference>
<dbReference type="GO" id="GO:0006751">
    <property type="term" value="P:glutathione catabolic process"/>
    <property type="evidence" value="ECO:0007669"/>
    <property type="project" value="InterPro"/>
</dbReference>
<dbReference type="PANTHER" id="PTHR12192:SF2">
    <property type="entry name" value="GLUTATHIONE-SPECIFIC GAMMA-GLUTAMYLCYCLOTRANSFERASE 2"/>
    <property type="match status" value="1"/>
</dbReference>
<dbReference type="Gene3D" id="3.10.490.10">
    <property type="entry name" value="Gamma-glutamyl cyclotransferase-like"/>
    <property type="match status" value="1"/>
</dbReference>
<evidence type="ECO:0000313" key="4">
    <source>
        <dbReference type="Proteomes" id="UP000521943"/>
    </source>
</evidence>
<dbReference type="AlphaFoldDB" id="A0A8H6I5E1"/>
<gene>
    <name evidence="3" type="ORF">DFP72DRAFT_887067</name>
</gene>
<dbReference type="Proteomes" id="UP000521943">
    <property type="component" value="Unassembled WGS sequence"/>
</dbReference>
<keyword evidence="4" id="KW-1185">Reference proteome</keyword>
<comment type="caution">
    <text evidence="3">The sequence shown here is derived from an EMBL/GenBank/DDBJ whole genome shotgun (WGS) entry which is preliminary data.</text>
</comment>
<dbReference type="GO" id="GO:0061928">
    <property type="term" value="F:glutathione specific gamma-glutamylcyclotransferase activity"/>
    <property type="evidence" value="ECO:0007669"/>
    <property type="project" value="UniProtKB-EC"/>
</dbReference>
<dbReference type="Pfam" id="PF04752">
    <property type="entry name" value="ChaC"/>
    <property type="match status" value="1"/>
</dbReference>
<dbReference type="InterPro" id="IPR006840">
    <property type="entry name" value="ChaC"/>
</dbReference>